<keyword evidence="4" id="KW-1185">Reference proteome</keyword>
<evidence type="ECO:0000313" key="3">
    <source>
        <dbReference type="EMBL" id="KAK3948624.1"/>
    </source>
</evidence>
<feature type="non-terminal residue" evidence="3">
    <location>
        <position position="1"/>
    </location>
</feature>
<sequence>VRNNSNNRRRQRTPWPSFFFFFFFFGVSNPRSCPGPAKVPHPSAWHHPPFRSPLTLCRRNHTHPCCRFVIMQNDISVGFSLWSNLLRVGVMFLMFFSSPCLMFTMPFDG</sequence>
<keyword evidence="1" id="KW-1133">Transmembrane helix</keyword>
<keyword evidence="1" id="KW-0472">Membrane</keyword>
<comment type="caution">
    <text evidence="3">The sequence shown here is derived from an EMBL/GenBank/DDBJ whole genome shotgun (WGS) entry which is preliminary data.</text>
</comment>
<keyword evidence="2" id="KW-0732">Signal</keyword>
<reference evidence="3" key="1">
    <citation type="journal article" date="2023" name="Mol. Phylogenet. Evol.">
        <title>Genome-scale phylogeny and comparative genomics of the fungal order Sordariales.</title>
        <authorList>
            <person name="Hensen N."/>
            <person name="Bonometti L."/>
            <person name="Westerberg I."/>
            <person name="Brannstrom I.O."/>
            <person name="Guillou S."/>
            <person name="Cros-Aarteil S."/>
            <person name="Calhoun S."/>
            <person name="Haridas S."/>
            <person name="Kuo A."/>
            <person name="Mondo S."/>
            <person name="Pangilinan J."/>
            <person name="Riley R."/>
            <person name="LaButti K."/>
            <person name="Andreopoulos B."/>
            <person name="Lipzen A."/>
            <person name="Chen C."/>
            <person name="Yan M."/>
            <person name="Daum C."/>
            <person name="Ng V."/>
            <person name="Clum A."/>
            <person name="Steindorff A."/>
            <person name="Ohm R.A."/>
            <person name="Martin F."/>
            <person name="Silar P."/>
            <person name="Natvig D.O."/>
            <person name="Lalanne C."/>
            <person name="Gautier V."/>
            <person name="Ament-Velasquez S.L."/>
            <person name="Kruys A."/>
            <person name="Hutchinson M.I."/>
            <person name="Powell A.J."/>
            <person name="Barry K."/>
            <person name="Miller A.N."/>
            <person name="Grigoriev I.V."/>
            <person name="Debuchy R."/>
            <person name="Gladieux P."/>
            <person name="Hiltunen Thoren M."/>
            <person name="Johannesson H."/>
        </authorList>
    </citation>
    <scope>NUCLEOTIDE SEQUENCE</scope>
    <source>
        <strain evidence="3">CBS 626.80</strain>
    </source>
</reference>
<gene>
    <name evidence="3" type="ORF">QBC32DRAFT_351170</name>
</gene>
<evidence type="ECO:0000256" key="1">
    <source>
        <dbReference type="SAM" id="Phobius"/>
    </source>
</evidence>
<keyword evidence="1" id="KW-0812">Transmembrane</keyword>
<name>A0AAN6NMK5_9PEZI</name>
<proteinExistence type="predicted"/>
<organism evidence="3 4">
    <name type="scientific">Pseudoneurospora amorphoporcata</name>
    <dbReference type="NCBI Taxonomy" id="241081"/>
    <lineage>
        <taxon>Eukaryota</taxon>
        <taxon>Fungi</taxon>
        <taxon>Dikarya</taxon>
        <taxon>Ascomycota</taxon>
        <taxon>Pezizomycotina</taxon>
        <taxon>Sordariomycetes</taxon>
        <taxon>Sordariomycetidae</taxon>
        <taxon>Sordariales</taxon>
        <taxon>Sordariaceae</taxon>
        <taxon>Pseudoneurospora</taxon>
    </lineage>
</organism>
<evidence type="ECO:0000313" key="4">
    <source>
        <dbReference type="Proteomes" id="UP001303222"/>
    </source>
</evidence>
<accession>A0AAN6NMK5</accession>
<feature type="chain" id="PRO_5042949106" evidence="2">
    <location>
        <begin position="31"/>
        <end position="109"/>
    </location>
</feature>
<feature type="transmembrane region" description="Helical" evidence="1">
    <location>
        <begin position="85"/>
        <end position="105"/>
    </location>
</feature>
<evidence type="ECO:0000256" key="2">
    <source>
        <dbReference type="SAM" id="SignalP"/>
    </source>
</evidence>
<dbReference type="EMBL" id="MU859254">
    <property type="protein sequence ID" value="KAK3948624.1"/>
    <property type="molecule type" value="Genomic_DNA"/>
</dbReference>
<dbReference type="AlphaFoldDB" id="A0AAN6NMK5"/>
<protein>
    <submittedName>
        <fullName evidence="3">Uncharacterized protein</fullName>
    </submittedName>
</protein>
<reference evidence="3" key="2">
    <citation type="submission" date="2023-06" db="EMBL/GenBank/DDBJ databases">
        <authorList>
            <consortium name="Lawrence Berkeley National Laboratory"/>
            <person name="Mondo S.J."/>
            <person name="Hensen N."/>
            <person name="Bonometti L."/>
            <person name="Westerberg I."/>
            <person name="Brannstrom I.O."/>
            <person name="Guillou S."/>
            <person name="Cros-Aarteil S."/>
            <person name="Calhoun S."/>
            <person name="Haridas S."/>
            <person name="Kuo A."/>
            <person name="Pangilinan J."/>
            <person name="Riley R."/>
            <person name="Labutti K."/>
            <person name="Andreopoulos B."/>
            <person name="Lipzen A."/>
            <person name="Chen C."/>
            <person name="Yanf M."/>
            <person name="Daum C."/>
            <person name="Ng V."/>
            <person name="Clum A."/>
            <person name="Steindorff A."/>
            <person name="Ohm R."/>
            <person name="Martin F."/>
            <person name="Silar P."/>
            <person name="Natvig D."/>
            <person name="Lalanne C."/>
            <person name="Gautier V."/>
            <person name="Ament-Velasquez S.L."/>
            <person name="Kruys A."/>
            <person name="Hutchinson M.I."/>
            <person name="Powell A.J."/>
            <person name="Barry K."/>
            <person name="Miller A.N."/>
            <person name="Grigoriev I.V."/>
            <person name="Debuchy R."/>
            <person name="Gladieux P."/>
            <person name="Thoren M.H."/>
            <person name="Johannesson H."/>
        </authorList>
    </citation>
    <scope>NUCLEOTIDE SEQUENCE</scope>
    <source>
        <strain evidence="3">CBS 626.80</strain>
    </source>
</reference>
<feature type="signal peptide" evidence="2">
    <location>
        <begin position="1"/>
        <end position="30"/>
    </location>
</feature>
<dbReference type="Proteomes" id="UP001303222">
    <property type="component" value="Unassembled WGS sequence"/>
</dbReference>